<evidence type="ECO:0000313" key="6">
    <source>
        <dbReference type="EMBL" id="CFS20827.1"/>
    </source>
</evidence>
<dbReference type="InterPro" id="IPR029063">
    <property type="entry name" value="SAM-dependent_MTases_sf"/>
</dbReference>
<dbReference type="AlphaFoldDB" id="A0A654U9S9"/>
<dbReference type="PANTHER" id="PTHR43182:SF1">
    <property type="entry name" value="COBALT-PRECORRIN-7 C(5)-METHYLTRANSFERASE"/>
    <property type="match status" value="1"/>
</dbReference>
<evidence type="ECO:0000256" key="3">
    <source>
        <dbReference type="ARBA" id="ARBA00022603"/>
    </source>
</evidence>
<evidence type="ECO:0000256" key="5">
    <source>
        <dbReference type="ARBA" id="ARBA00022691"/>
    </source>
</evidence>
<evidence type="ECO:0000256" key="4">
    <source>
        <dbReference type="ARBA" id="ARBA00022679"/>
    </source>
</evidence>
<reference evidence="6 7" key="1">
    <citation type="submission" date="2015-03" db="EMBL/GenBank/DDBJ databases">
        <authorList>
            <consortium name="Pathogen Informatics"/>
        </authorList>
    </citation>
    <scope>NUCLEOTIDE SEQUENCE [LARGE SCALE GENOMIC DNA]</scope>
    <source>
        <strain evidence="6 7">C09601061</strain>
    </source>
</reference>
<proteinExistence type="predicted"/>
<dbReference type="Proteomes" id="UP000046680">
    <property type="component" value="Unassembled WGS sequence"/>
</dbReference>
<protein>
    <submittedName>
        <fullName evidence="6">Precorrin-6y methyltransferase</fullName>
        <ecNumber evidence="6">2.1.1.132</ecNumber>
    </submittedName>
</protein>
<sequence length="82" mass="8736">MIFLGGGVTQPGLLEACLDSLPAGGNLVANAVTVESEAALAHAYSRLGGELRRFQHYLGEPLGGFTGWRPQLPVTQWSVTKR</sequence>
<dbReference type="InterPro" id="IPR050714">
    <property type="entry name" value="Cobalamin_biosynth_MTase"/>
</dbReference>
<dbReference type="Gene3D" id="3.40.50.150">
    <property type="entry name" value="Vaccinia Virus protein VP39"/>
    <property type="match status" value="1"/>
</dbReference>
<keyword evidence="3 6" id="KW-0489">Methyltransferase</keyword>
<keyword evidence="2" id="KW-0169">Cobalamin biosynthesis</keyword>
<accession>A0A654U9S9</accession>
<evidence type="ECO:0000256" key="2">
    <source>
        <dbReference type="ARBA" id="ARBA00022573"/>
    </source>
</evidence>
<organism evidence="6 7">
    <name type="scientific">Mycobacterium tuberculosis</name>
    <dbReference type="NCBI Taxonomy" id="1773"/>
    <lineage>
        <taxon>Bacteria</taxon>
        <taxon>Bacillati</taxon>
        <taxon>Actinomycetota</taxon>
        <taxon>Actinomycetes</taxon>
        <taxon>Mycobacteriales</taxon>
        <taxon>Mycobacteriaceae</taxon>
        <taxon>Mycobacterium</taxon>
        <taxon>Mycobacterium tuberculosis complex</taxon>
    </lineage>
</organism>
<evidence type="ECO:0000256" key="1">
    <source>
        <dbReference type="ARBA" id="ARBA00004953"/>
    </source>
</evidence>
<keyword evidence="5" id="KW-0949">S-adenosyl-L-methionine</keyword>
<dbReference type="GO" id="GO:0046025">
    <property type="term" value="F:precorrin-6Y C5,15-methyltransferase (decarboxylating) activity"/>
    <property type="evidence" value="ECO:0007669"/>
    <property type="project" value="UniProtKB-EC"/>
</dbReference>
<dbReference type="GO" id="GO:0032259">
    <property type="term" value="P:methylation"/>
    <property type="evidence" value="ECO:0007669"/>
    <property type="project" value="UniProtKB-KW"/>
</dbReference>
<name>A0A654U9S9_MYCTX</name>
<dbReference type="PANTHER" id="PTHR43182">
    <property type="entry name" value="COBALT-PRECORRIN-6B C(15)-METHYLTRANSFERASE (DECARBOXYLATING)"/>
    <property type="match status" value="1"/>
</dbReference>
<comment type="pathway">
    <text evidence="1">Cofactor biosynthesis; adenosylcobalamin biosynthesis.</text>
</comment>
<dbReference type="EMBL" id="CGCX01003402">
    <property type="protein sequence ID" value="CFS20827.1"/>
    <property type="molecule type" value="Genomic_DNA"/>
</dbReference>
<evidence type="ECO:0000313" key="7">
    <source>
        <dbReference type="Proteomes" id="UP000046680"/>
    </source>
</evidence>
<gene>
    <name evidence="6" type="primary">cobLb</name>
    <name evidence="6" type="ORF">ERS007657_04548</name>
</gene>
<dbReference type="GO" id="GO:0009236">
    <property type="term" value="P:cobalamin biosynthetic process"/>
    <property type="evidence" value="ECO:0007669"/>
    <property type="project" value="UniProtKB-KW"/>
</dbReference>
<keyword evidence="4 6" id="KW-0808">Transferase</keyword>
<dbReference type="EC" id="2.1.1.132" evidence="6"/>